<evidence type="ECO:0000313" key="2">
    <source>
        <dbReference type="EMBL" id="TPX08870.1"/>
    </source>
</evidence>
<evidence type="ECO:0008006" key="4">
    <source>
        <dbReference type="Google" id="ProtNLM"/>
    </source>
</evidence>
<dbReference type="GeneID" id="41977135"/>
<evidence type="ECO:0000313" key="3">
    <source>
        <dbReference type="Proteomes" id="UP000319257"/>
    </source>
</evidence>
<dbReference type="OrthoDB" id="5213490at2759"/>
<dbReference type="SUPFAM" id="SSF52047">
    <property type="entry name" value="RNI-like"/>
    <property type="match status" value="1"/>
</dbReference>
<evidence type="ECO:0000256" key="1">
    <source>
        <dbReference type="SAM" id="MobiDB-lite"/>
    </source>
</evidence>
<reference evidence="2 3" key="1">
    <citation type="submission" date="2019-06" db="EMBL/GenBank/DDBJ databases">
        <title>Draft genome sequence of the filamentous fungus Phialemoniopsis curvata isolated from diesel fuel.</title>
        <authorList>
            <person name="Varaljay V.A."/>
            <person name="Lyon W.J."/>
            <person name="Crouch A.L."/>
            <person name="Drake C.E."/>
            <person name="Hollomon J.M."/>
            <person name="Nadeau L.J."/>
            <person name="Nunn H.S."/>
            <person name="Stevenson B.S."/>
            <person name="Bojanowski C.L."/>
            <person name="Crookes-Goodson W.J."/>
        </authorList>
    </citation>
    <scope>NUCLEOTIDE SEQUENCE [LARGE SCALE GENOMIC DNA]</scope>
    <source>
        <strain evidence="2 3">D216</strain>
    </source>
</reference>
<proteinExistence type="predicted"/>
<dbReference type="Gene3D" id="3.80.10.10">
    <property type="entry name" value="Ribonuclease Inhibitor"/>
    <property type="match status" value="1"/>
</dbReference>
<accession>A0A507AX60</accession>
<dbReference type="RefSeq" id="XP_030990581.1">
    <property type="nucleotide sequence ID" value="XM_031144680.1"/>
</dbReference>
<dbReference type="AlphaFoldDB" id="A0A507AX60"/>
<dbReference type="InParanoid" id="A0A507AX60"/>
<organism evidence="2 3">
    <name type="scientific">Thyridium curvatum</name>
    <dbReference type="NCBI Taxonomy" id="1093900"/>
    <lineage>
        <taxon>Eukaryota</taxon>
        <taxon>Fungi</taxon>
        <taxon>Dikarya</taxon>
        <taxon>Ascomycota</taxon>
        <taxon>Pezizomycotina</taxon>
        <taxon>Sordariomycetes</taxon>
        <taxon>Sordariomycetidae</taxon>
        <taxon>Thyridiales</taxon>
        <taxon>Thyridiaceae</taxon>
        <taxon>Thyridium</taxon>
    </lineage>
</organism>
<feature type="compositionally biased region" description="Polar residues" evidence="1">
    <location>
        <begin position="615"/>
        <end position="624"/>
    </location>
</feature>
<keyword evidence="3" id="KW-1185">Reference proteome</keyword>
<feature type="region of interest" description="Disordered" evidence="1">
    <location>
        <begin position="603"/>
        <end position="638"/>
    </location>
</feature>
<name>A0A507AX60_9PEZI</name>
<gene>
    <name evidence="2" type="ORF">E0L32_009688</name>
</gene>
<dbReference type="InterPro" id="IPR032675">
    <property type="entry name" value="LRR_dom_sf"/>
</dbReference>
<protein>
    <recommendedName>
        <fullName evidence="4">Leucine rich repeat domain containing protein</fullName>
    </recommendedName>
</protein>
<sequence length="787" mass="88246">MMMADLPSYQEAVSRIDWLPIVAPYIPLRDYARLCRVSRRFREQFAARLWNDPLRAVRSLGLHPESDLDWYYHFIYKHVKLVRRETLALVRSLDFRGFAKGVGFFDDHPERNLPESCRLFPGLFPNLRCILLDGHPECDPGFLTKPRDAKALDGLERHSPLLLSLANGNQQLPLSFFESRYATQVVYLDVSYLPGSLKSSLLQGSFNPRCLPNLKILKARGREMDDATATILFSTVKHRLWSLDLSENPLTDAIASHMLSESFCGTSLQRDAHFEIEGKLGVPVRAGSSSHGPFVFIHESRYSAGHCHPDRYLVDAPAYFQHAETLPEDLSGLRSDGAGRARPDTVEDVKMILSGGAGQLSPDIEDVIHGEICRGHGGITHLRLNGTAMTAAGAELLLRNSLGHLEHFECDSMELSGIDLPIHWSYQYRKVYGLLGAAHLLRPVVSSNLRGLRIHHSLVTLSPTLELDWRITRTDMWLAETHLQKAAALMYPEAFVPDMNPRLRSLTLTRLPRFSSGPVIERIVDFLKLAAAQEAAIKEARVSSSRRSPHLLDGLRHIRLEFEPSPFEDADQTLDQDGASKLLKSTDEEFSFFADETWDLSSTSQAPQVPRKASNAASSVLGDTSSDETPRNHPYTRTGSEYVEHVGRWNNEEFSVPVWVGNGASGPHEAVNIYMRNVCDPSLRRDVIPATPCHVRAGAPAGTYLFSAAWHAGLQLSDGRLPTDADLKGMRDVVEAIKEHRARTRLSHERRSAPDYKGQESEPHWAGRLEVVLQDSAAHRHSSKYWR</sequence>
<dbReference type="EMBL" id="SKBQ01000072">
    <property type="protein sequence ID" value="TPX08870.1"/>
    <property type="molecule type" value="Genomic_DNA"/>
</dbReference>
<comment type="caution">
    <text evidence="2">The sequence shown here is derived from an EMBL/GenBank/DDBJ whole genome shotgun (WGS) entry which is preliminary data.</text>
</comment>
<dbReference type="Proteomes" id="UP000319257">
    <property type="component" value="Unassembled WGS sequence"/>
</dbReference>